<dbReference type="PANTHER" id="PTHR34414:SF1">
    <property type="entry name" value="SUBTILISIN-LIKE SERINE PROTEASE"/>
    <property type="match status" value="1"/>
</dbReference>
<name>J3NNM5_GAET3</name>
<dbReference type="AlphaFoldDB" id="J3NNM5"/>
<dbReference type="Proteomes" id="UP000006039">
    <property type="component" value="Unassembled WGS sequence"/>
</dbReference>
<reference evidence="2" key="5">
    <citation type="submission" date="2018-04" db="UniProtKB">
        <authorList>
            <consortium name="EnsemblFungi"/>
        </authorList>
    </citation>
    <scope>IDENTIFICATION</scope>
    <source>
        <strain evidence="2">R3-111a-1</strain>
    </source>
</reference>
<evidence type="ECO:0000313" key="2">
    <source>
        <dbReference type="EnsemblFungi" id="EJT77777"/>
    </source>
</evidence>
<dbReference type="VEuPathDB" id="FungiDB:GGTG_02882"/>
<dbReference type="STRING" id="644352.J3NNM5"/>
<sequence length="281" mass="31387">MVAAAPCKARSCSAIDLKAKTNSSVLWSIGKSLTRNVSLFGFAAVVVAAWSTPRDVDHSASGAPVGCLECRPTRIAVTRRVMAVRKTAMNSSAGHTRLRLGDQSALWDFLAKEFCSNDLGKIAGRLWWMSKQDSGNISLLHRQLMKYESDLRIAQDLSLQPFPPGITWEQFCNFTPGLANIPDRDVSPRYAYGEICLTRLNFYAPFLGKLHFQRVKYQYGTYFARFHGPILFVLAVVRVGGSERTTDHRRGRRRCQGPGADGRGALDKCRDHRSFLRPSLF</sequence>
<dbReference type="Pfam" id="PF20246">
    <property type="entry name" value="DUF6601"/>
    <property type="match status" value="1"/>
</dbReference>
<dbReference type="EnsemblFungi" id="EJT77777">
    <property type="protein sequence ID" value="EJT77777"/>
    <property type="gene ID" value="GGTG_02882"/>
</dbReference>
<reference evidence="1" key="2">
    <citation type="submission" date="2010-07" db="EMBL/GenBank/DDBJ databases">
        <authorList>
            <consortium name="The Broad Institute Genome Sequencing Platform"/>
            <consortium name="Broad Institute Genome Sequencing Center for Infectious Disease"/>
            <person name="Ma L.-J."/>
            <person name="Dead R."/>
            <person name="Young S."/>
            <person name="Zeng Q."/>
            <person name="Koehrsen M."/>
            <person name="Alvarado L."/>
            <person name="Berlin A."/>
            <person name="Chapman S.B."/>
            <person name="Chen Z."/>
            <person name="Freedman E."/>
            <person name="Gellesch M."/>
            <person name="Goldberg J."/>
            <person name="Griggs A."/>
            <person name="Gujja S."/>
            <person name="Heilman E.R."/>
            <person name="Heiman D."/>
            <person name="Hepburn T."/>
            <person name="Howarth C."/>
            <person name="Jen D."/>
            <person name="Larson L."/>
            <person name="Mehta T."/>
            <person name="Neiman D."/>
            <person name="Pearson M."/>
            <person name="Roberts A."/>
            <person name="Saif S."/>
            <person name="Shea T."/>
            <person name="Shenoy N."/>
            <person name="Sisk P."/>
            <person name="Stolte C."/>
            <person name="Sykes S."/>
            <person name="Walk T."/>
            <person name="White J."/>
            <person name="Yandava C."/>
            <person name="Haas B."/>
            <person name="Nusbaum C."/>
            <person name="Birren B."/>
        </authorList>
    </citation>
    <scope>NUCLEOTIDE SEQUENCE</scope>
    <source>
        <strain evidence="1">R3-111a-1</strain>
    </source>
</reference>
<organism evidence="1">
    <name type="scientific">Gaeumannomyces tritici (strain R3-111a-1)</name>
    <name type="common">Wheat and barley take-all root rot fungus</name>
    <name type="synonym">Gaeumannomyces graminis var. tritici</name>
    <dbReference type="NCBI Taxonomy" id="644352"/>
    <lineage>
        <taxon>Eukaryota</taxon>
        <taxon>Fungi</taxon>
        <taxon>Dikarya</taxon>
        <taxon>Ascomycota</taxon>
        <taxon>Pezizomycotina</taxon>
        <taxon>Sordariomycetes</taxon>
        <taxon>Sordariomycetidae</taxon>
        <taxon>Magnaporthales</taxon>
        <taxon>Magnaporthaceae</taxon>
        <taxon>Gaeumannomyces</taxon>
    </lineage>
</organism>
<dbReference type="InterPro" id="IPR046536">
    <property type="entry name" value="DUF6601"/>
</dbReference>
<reference evidence="3" key="1">
    <citation type="submission" date="2010-07" db="EMBL/GenBank/DDBJ databases">
        <title>The genome sequence of Gaeumannomyces graminis var. tritici strain R3-111a-1.</title>
        <authorList>
            <consortium name="The Broad Institute Genome Sequencing Platform"/>
            <person name="Ma L.-J."/>
            <person name="Dead R."/>
            <person name="Young S."/>
            <person name="Zeng Q."/>
            <person name="Koehrsen M."/>
            <person name="Alvarado L."/>
            <person name="Berlin A."/>
            <person name="Chapman S.B."/>
            <person name="Chen Z."/>
            <person name="Freedman E."/>
            <person name="Gellesch M."/>
            <person name="Goldberg J."/>
            <person name="Griggs A."/>
            <person name="Gujja S."/>
            <person name="Heilman E.R."/>
            <person name="Heiman D."/>
            <person name="Hepburn T."/>
            <person name="Howarth C."/>
            <person name="Jen D."/>
            <person name="Larson L."/>
            <person name="Mehta T."/>
            <person name="Neiman D."/>
            <person name="Pearson M."/>
            <person name="Roberts A."/>
            <person name="Saif S."/>
            <person name="Shea T."/>
            <person name="Shenoy N."/>
            <person name="Sisk P."/>
            <person name="Stolte C."/>
            <person name="Sykes S."/>
            <person name="Walk T."/>
            <person name="White J."/>
            <person name="Yandava C."/>
            <person name="Haas B."/>
            <person name="Nusbaum C."/>
            <person name="Birren B."/>
        </authorList>
    </citation>
    <scope>NUCLEOTIDE SEQUENCE [LARGE SCALE GENOMIC DNA]</scope>
    <source>
        <strain evidence="3">R3-111a-1</strain>
    </source>
</reference>
<dbReference type="OrthoDB" id="5086500at2759"/>
<dbReference type="HOGENOM" id="CLU_990588_0_0_1"/>
<keyword evidence="3" id="KW-1185">Reference proteome</keyword>
<proteinExistence type="predicted"/>
<dbReference type="RefSeq" id="XP_009218922.1">
    <property type="nucleotide sequence ID" value="XM_009220658.1"/>
</dbReference>
<dbReference type="EMBL" id="GL385396">
    <property type="protein sequence ID" value="EJT77777.1"/>
    <property type="molecule type" value="Genomic_DNA"/>
</dbReference>
<reference evidence="1" key="3">
    <citation type="submission" date="2010-09" db="EMBL/GenBank/DDBJ databases">
        <title>Annotation of Gaeumannomyces graminis var. tritici R3-111a-1.</title>
        <authorList>
            <consortium name="The Broad Institute Genome Sequencing Platform"/>
            <person name="Ma L.-J."/>
            <person name="Dead R."/>
            <person name="Young S.K."/>
            <person name="Zeng Q."/>
            <person name="Gargeya S."/>
            <person name="Fitzgerald M."/>
            <person name="Haas B."/>
            <person name="Abouelleil A."/>
            <person name="Alvarado L."/>
            <person name="Arachchi H.M."/>
            <person name="Berlin A."/>
            <person name="Brown A."/>
            <person name="Chapman S.B."/>
            <person name="Chen Z."/>
            <person name="Dunbar C."/>
            <person name="Freedman E."/>
            <person name="Gearin G."/>
            <person name="Gellesch M."/>
            <person name="Goldberg J."/>
            <person name="Griggs A."/>
            <person name="Gujja S."/>
            <person name="Heiman D."/>
            <person name="Howarth C."/>
            <person name="Larson L."/>
            <person name="Lui A."/>
            <person name="MacDonald P.J.P."/>
            <person name="Mehta T."/>
            <person name="Montmayeur A."/>
            <person name="Murphy C."/>
            <person name="Neiman D."/>
            <person name="Pearson M."/>
            <person name="Priest M."/>
            <person name="Roberts A."/>
            <person name="Saif S."/>
            <person name="Shea T."/>
            <person name="Shenoy N."/>
            <person name="Sisk P."/>
            <person name="Stolte C."/>
            <person name="Sykes S."/>
            <person name="Yandava C."/>
            <person name="Wortman J."/>
            <person name="Nusbaum C."/>
            <person name="Birren B."/>
        </authorList>
    </citation>
    <scope>NUCLEOTIDE SEQUENCE</scope>
    <source>
        <strain evidence="1">R3-111a-1</strain>
    </source>
</reference>
<protein>
    <submittedName>
        <fullName evidence="1 2">Uncharacterized protein</fullName>
    </submittedName>
</protein>
<dbReference type="GeneID" id="20343340"/>
<gene>
    <name evidence="2" type="primary">20343340</name>
    <name evidence="1" type="ORF">GGTG_02882</name>
</gene>
<accession>J3NNM5</accession>
<reference evidence="2" key="4">
    <citation type="journal article" date="2015" name="G3 (Bethesda)">
        <title>Genome sequences of three phytopathogenic species of the Magnaporthaceae family of fungi.</title>
        <authorList>
            <person name="Okagaki L.H."/>
            <person name="Nunes C.C."/>
            <person name="Sailsbery J."/>
            <person name="Clay B."/>
            <person name="Brown D."/>
            <person name="John T."/>
            <person name="Oh Y."/>
            <person name="Young N."/>
            <person name="Fitzgerald M."/>
            <person name="Haas B.J."/>
            <person name="Zeng Q."/>
            <person name="Young S."/>
            <person name="Adiconis X."/>
            <person name="Fan L."/>
            <person name="Levin J.Z."/>
            <person name="Mitchell T.K."/>
            <person name="Okubara P.A."/>
            <person name="Farman M.L."/>
            <person name="Kohn L.M."/>
            <person name="Birren B."/>
            <person name="Ma L.-J."/>
            <person name="Dean R.A."/>
        </authorList>
    </citation>
    <scope>NUCLEOTIDE SEQUENCE</scope>
    <source>
        <strain evidence="2">R3-111a-1</strain>
    </source>
</reference>
<dbReference type="PANTHER" id="PTHR34414">
    <property type="entry name" value="HET DOMAIN-CONTAINING PROTEIN-RELATED"/>
    <property type="match status" value="1"/>
</dbReference>
<dbReference type="eggNOG" id="ENOG502SJCJ">
    <property type="taxonomic scope" value="Eukaryota"/>
</dbReference>
<evidence type="ECO:0000313" key="1">
    <source>
        <dbReference type="EMBL" id="EJT77777.1"/>
    </source>
</evidence>
<evidence type="ECO:0000313" key="3">
    <source>
        <dbReference type="Proteomes" id="UP000006039"/>
    </source>
</evidence>